<dbReference type="OrthoDB" id="6484858at2759"/>
<evidence type="ECO:0000256" key="1">
    <source>
        <dbReference type="SAM" id="Phobius"/>
    </source>
</evidence>
<organism evidence="3 4">
    <name type="scientific">Haemaphysalis longicornis</name>
    <name type="common">Bush tick</name>
    <dbReference type="NCBI Taxonomy" id="44386"/>
    <lineage>
        <taxon>Eukaryota</taxon>
        <taxon>Metazoa</taxon>
        <taxon>Ecdysozoa</taxon>
        <taxon>Arthropoda</taxon>
        <taxon>Chelicerata</taxon>
        <taxon>Arachnida</taxon>
        <taxon>Acari</taxon>
        <taxon>Parasitiformes</taxon>
        <taxon>Ixodida</taxon>
        <taxon>Ixodoidea</taxon>
        <taxon>Ixodidae</taxon>
        <taxon>Haemaphysalinae</taxon>
        <taxon>Haemaphysalis</taxon>
    </lineage>
</organism>
<keyword evidence="4" id="KW-1185">Reference proteome</keyword>
<evidence type="ECO:0000259" key="2">
    <source>
        <dbReference type="PROSITE" id="PS50948"/>
    </source>
</evidence>
<dbReference type="EMBL" id="JABSTR010000002">
    <property type="protein sequence ID" value="KAH9363437.1"/>
    <property type="molecule type" value="Genomic_DNA"/>
</dbReference>
<name>A0A9J6FK52_HAELO</name>
<dbReference type="Gene3D" id="3.50.4.10">
    <property type="entry name" value="Hepatocyte Growth Factor"/>
    <property type="match status" value="1"/>
</dbReference>
<dbReference type="PROSITE" id="PS50948">
    <property type="entry name" value="PAN"/>
    <property type="match status" value="1"/>
</dbReference>
<evidence type="ECO:0000313" key="3">
    <source>
        <dbReference type="EMBL" id="KAH9363437.1"/>
    </source>
</evidence>
<dbReference type="VEuPathDB" id="VectorBase:HLOH_050608"/>
<comment type="caution">
    <text evidence="3">The sequence shown here is derived from an EMBL/GenBank/DDBJ whole genome shotgun (WGS) entry which is preliminary data.</text>
</comment>
<feature type="domain" description="Apple" evidence="2">
    <location>
        <begin position="141"/>
        <end position="233"/>
    </location>
</feature>
<feature type="transmembrane region" description="Helical" evidence="1">
    <location>
        <begin position="324"/>
        <end position="346"/>
    </location>
</feature>
<keyword evidence="1" id="KW-0472">Membrane</keyword>
<sequence>MYSEGEMYNIEKSVDCNLYASKACAASKWDLVSISNYDGKLYADELKNDNTKINTDFDFIGRLFSDGPEVSGFDTTRLGVHVKPTAATAVHVGTFAVEDCADICRDRDDCLAFSSCLVTNECVLSTERTPSADAVEKQTACSIFSKAYKDSFNVFEGMSLDMKARKFVNVPEDTDCARLCLSEKEFDCKSFDYCSMTRDPNTVCRLHATHLREHGDPAKLDAKNAEKCFHYSKKYLYDFKKQKNQRFTGRQPHTVIKKVSAEECARQCWEASYDCKEFDFCSGPRHLGFGDCIQYERSDQAFKTTMSPVCSTYSFSGSGTAGGLSFFMIVLGSALGVAALFGYRYYKAQQANRV</sequence>
<dbReference type="InterPro" id="IPR003609">
    <property type="entry name" value="Pan_app"/>
</dbReference>
<accession>A0A9J6FK52</accession>
<protein>
    <recommendedName>
        <fullName evidence="2">Apple domain-containing protein</fullName>
    </recommendedName>
</protein>
<proteinExistence type="predicted"/>
<dbReference type="Pfam" id="PF00024">
    <property type="entry name" value="PAN_1"/>
    <property type="match status" value="1"/>
</dbReference>
<evidence type="ECO:0000313" key="4">
    <source>
        <dbReference type="Proteomes" id="UP000821853"/>
    </source>
</evidence>
<dbReference type="AlphaFoldDB" id="A0A9J6FK52"/>
<keyword evidence="1" id="KW-0812">Transmembrane</keyword>
<dbReference type="Proteomes" id="UP000821853">
    <property type="component" value="Chromosome 10"/>
</dbReference>
<dbReference type="OMA" id="GICYSSA"/>
<reference evidence="3 4" key="1">
    <citation type="journal article" date="2020" name="Cell">
        <title>Large-Scale Comparative Analyses of Tick Genomes Elucidate Their Genetic Diversity and Vector Capacities.</title>
        <authorList>
            <consortium name="Tick Genome and Microbiome Consortium (TIGMIC)"/>
            <person name="Jia N."/>
            <person name="Wang J."/>
            <person name="Shi W."/>
            <person name="Du L."/>
            <person name="Sun Y."/>
            <person name="Zhan W."/>
            <person name="Jiang J.F."/>
            <person name="Wang Q."/>
            <person name="Zhang B."/>
            <person name="Ji P."/>
            <person name="Bell-Sakyi L."/>
            <person name="Cui X.M."/>
            <person name="Yuan T.T."/>
            <person name="Jiang B.G."/>
            <person name="Yang W.F."/>
            <person name="Lam T.T."/>
            <person name="Chang Q.C."/>
            <person name="Ding S.J."/>
            <person name="Wang X.J."/>
            <person name="Zhu J.G."/>
            <person name="Ruan X.D."/>
            <person name="Zhao L."/>
            <person name="Wei J.T."/>
            <person name="Ye R.Z."/>
            <person name="Que T.C."/>
            <person name="Du C.H."/>
            <person name="Zhou Y.H."/>
            <person name="Cheng J.X."/>
            <person name="Dai P.F."/>
            <person name="Guo W.B."/>
            <person name="Han X.H."/>
            <person name="Huang E.J."/>
            <person name="Li L.F."/>
            <person name="Wei W."/>
            <person name="Gao Y.C."/>
            <person name="Liu J.Z."/>
            <person name="Shao H.Z."/>
            <person name="Wang X."/>
            <person name="Wang C.C."/>
            <person name="Yang T.C."/>
            <person name="Huo Q.B."/>
            <person name="Li W."/>
            <person name="Chen H.Y."/>
            <person name="Chen S.E."/>
            <person name="Zhou L.G."/>
            <person name="Ni X.B."/>
            <person name="Tian J.H."/>
            <person name="Sheng Y."/>
            <person name="Liu T."/>
            <person name="Pan Y.S."/>
            <person name="Xia L.Y."/>
            <person name="Li J."/>
            <person name="Zhao F."/>
            <person name="Cao W.C."/>
        </authorList>
    </citation>
    <scope>NUCLEOTIDE SEQUENCE [LARGE SCALE GENOMIC DNA]</scope>
    <source>
        <strain evidence="3">HaeL-2018</strain>
    </source>
</reference>
<dbReference type="SMART" id="SM00473">
    <property type="entry name" value="PAN_AP"/>
    <property type="match status" value="2"/>
</dbReference>
<gene>
    <name evidence="3" type="ORF">HPB48_006027</name>
</gene>
<keyword evidence="1" id="KW-1133">Transmembrane helix</keyword>
<dbReference type="SUPFAM" id="SSF57414">
    <property type="entry name" value="Hairpin loop containing domain-like"/>
    <property type="match status" value="2"/>
</dbReference>